<evidence type="ECO:0000256" key="8">
    <source>
        <dbReference type="ARBA" id="ARBA00022884"/>
    </source>
</evidence>
<dbReference type="OrthoDB" id="9758375at2"/>
<evidence type="ECO:0000313" key="14">
    <source>
        <dbReference type="EMBL" id="RIA64884.1"/>
    </source>
</evidence>
<evidence type="ECO:0000256" key="7">
    <source>
        <dbReference type="ARBA" id="ARBA00022839"/>
    </source>
</evidence>
<comment type="similarity">
    <text evidence="9">Belongs to the metallo-beta-lactamase superfamily. RNA-metabolizing metallo-beta-lactamase-like family. Bacterial RNase J subfamily.</text>
</comment>
<feature type="binding site" evidence="12">
    <location>
        <position position="50"/>
    </location>
    <ligand>
        <name>Ca(2+)</name>
        <dbReference type="ChEBI" id="CHEBI:29108"/>
    </ligand>
</feature>
<evidence type="ECO:0000259" key="13">
    <source>
        <dbReference type="SMART" id="SM00849"/>
    </source>
</evidence>
<dbReference type="RefSeq" id="WP_119016878.1">
    <property type="nucleotide sequence ID" value="NZ_QXEV01000032.1"/>
</dbReference>
<dbReference type="InterPro" id="IPR004613">
    <property type="entry name" value="RNase_J"/>
</dbReference>
<comment type="subcellular location">
    <subcellularLocation>
        <location evidence="9">Cytoplasm</location>
    </subcellularLocation>
</comment>
<keyword evidence="9" id="KW-0698">rRNA processing</keyword>
<evidence type="ECO:0000256" key="5">
    <source>
        <dbReference type="ARBA" id="ARBA00022801"/>
    </source>
</evidence>
<dbReference type="GO" id="GO:0003723">
    <property type="term" value="F:RNA binding"/>
    <property type="evidence" value="ECO:0007669"/>
    <property type="project" value="UniProtKB-UniRule"/>
</dbReference>
<proteinExistence type="inferred from homology"/>
<feature type="binding site" evidence="11">
    <location>
        <begin position="368"/>
        <end position="372"/>
    </location>
    <ligand>
        <name>substrate</name>
    </ligand>
</feature>
<keyword evidence="3 12" id="KW-0479">Metal-binding</keyword>
<keyword evidence="4 9" id="KW-0255">Endonuclease</keyword>
<dbReference type="GO" id="GO:0008270">
    <property type="term" value="F:zinc ion binding"/>
    <property type="evidence" value="ECO:0007669"/>
    <property type="project" value="InterPro"/>
</dbReference>
<name>A0A397R3Y5_9MOLU</name>
<dbReference type="GO" id="GO:0005737">
    <property type="term" value="C:cytoplasm"/>
    <property type="evidence" value="ECO:0007669"/>
    <property type="project" value="UniProtKB-SubCell"/>
</dbReference>
<comment type="cofactor">
    <cofactor evidence="12">
        <name>Ca(2+)</name>
        <dbReference type="ChEBI" id="CHEBI:29108"/>
    </cofactor>
    <text evidence="12">Binds 1 Ca(2+) cation per subunit. Seen in 1 crystal structure, it is not clear if it is physiologically important.</text>
</comment>
<dbReference type="SMART" id="SM00849">
    <property type="entry name" value="Lactamase_B"/>
    <property type="match status" value="1"/>
</dbReference>
<evidence type="ECO:0000256" key="6">
    <source>
        <dbReference type="ARBA" id="ARBA00022833"/>
    </source>
</evidence>
<dbReference type="InterPro" id="IPR042173">
    <property type="entry name" value="RNase_J_2"/>
</dbReference>
<evidence type="ECO:0000256" key="2">
    <source>
        <dbReference type="ARBA" id="ARBA00022722"/>
    </source>
</evidence>
<feature type="binding site" evidence="12">
    <location>
        <position position="77"/>
    </location>
    <ligand>
        <name>Zn(2+)</name>
        <dbReference type="ChEBI" id="CHEBI:29105"/>
        <label>1</label>
        <note>catalytic</note>
    </ligand>
</feature>
<comment type="function">
    <text evidence="9">An RNase that has 5'-3' exonuclease and possibly endonuclease activity. Involved in maturation of rRNA and in some organisms also mRNA maturation and/or decay.</text>
</comment>
<comment type="subunit">
    <text evidence="9">Homodimer, may be a subunit of the RNA degradosome.</text>
</comment>
<dbReference type="InterPro" id="IPR055132">
    <property type="entry name" value="RNase_J_b_CASP"/>
</dbReference>
<evidence type="ECO:0000256" key="12">
    <source>
        <dbReference type="PIRSR" id="PIRSR004803-3"/>
    </source>
</evidence>
<evidence type="ECO:0000256" key="9">
    <source>
        <dbReference type="HAMAP-Rule" id="MF_01491"/>
    </source>
</evidence>
<dbReference type="EMBL" id="QXEV01000032">
    <property type="protein sequence ID" value="RIA64884.1"/>
    <property type="molecule type" value="Genomic_DNA"/>
</dbReference>
<keyword evidence="1 9" id="KW-0963">Cytoplasm</keyword>
<dbReference type="Pfam" id="PF22505">
    <property type="entry name" value="RNase_J_b_CASP"/>
    <property type="match status" value="1"/>
</dbReference>
<dbReference type="InterPro" id="IPR036866">
    <property type="entry name" value="RibonucZ/Hydroxyglut_hydro"/>
</dbReference>
<evidence type="ECO:0000256" key="11">
    <source>
        <dbReference type="PIRSR" id="PIRSR004803-2"/>
    </source>
</evidence>
<dbReference type="Proteomes" id="UP000266506">
    <property type="component" value="Unassembled WGS sequence"/>
</dbReference>
<feature type="active site" description="Proton donor" evidence="10">
    <location>
        <position position="198"/>
    </location>
</feature>
<keyword evidence="7 9" id="KW-0269">Exonuclease</keyword>
<evidence type="ECO:0000256" key="4">
    <source>
        <dbReference type="ARBA" id="ARBA00022759"/>
    </source>
</evidence>
<keyword evidence="8 9" id="KW-0694">RNA-binding</keyword>
<gene>
    <name evidence="9" type="primary">rnj</name>
    <name evidence="14" type="ORF">EI71_01808</name>
</gene>
<feature type="binding site" evidence="11">
    <location>
        <begin position="235"/>
        <end position="237"/>
    </location>
    <ligand>
        <name>substrate</name>
    </ligand>
</feature>
<dbReference type="Gene3D" id="3.10.20.580">
    <property type="match status" value="1"/>
</dbReference>
<dbReference type="SUPFAM" id="SSF56281">
    <property type="entry name" value="Metallo-hydrolase/oxidoreductase"/>
    <property type="match status" value="1"/>
</dbReference>
<dbReference type="CDD" id="cd07714">
    <property type="entry name" value="RNaseJ_MBL-fold"/>
    <property type="match status" value="1"/>
</dbReference>
<feature type="binding site" evidence="12">
    <location>
        <position position="80"/>
    </location>
    <ligand>
        <name>Zn(2+)</name>
        <dbReference type="ChEBI" id="CHEBI:29105"/>
        <label>1</label>
        <note>catalytic</note>
    </ligand>
</feature>
<evidence type="ECO:0000256" key="1">
    <source>
        <dbReference type="ARBA" id="ARBA00022490"/>
    </source>
</evidence>
<dbReference type="Pfam" id="PF17770">
    <property type="entry name" value="RNase_J_C"/>
    <property type="match status" value="1"/>
</dbReference>
<evidence type="ECO:0000313" key="15">
    <source>
        <dbReference type="Proteomes" id="UP000266506"/>
    </source>
</evidence>
<reference evidence="14 15" key="1">
    <citation type="submission" date="2018-08" db="EMBL/GenBank/DDBJ databases">
        <title>Genomic Encyclopedia of Archaeal and Bacterial Type Strains, Phase II (KMG-II): from individual species to whole genera.</title>
        <authorList>
            <person name="Goeker M."/>
        </authorList>
    </citation>
    <scope>NUCLEOTIDE SEQUENCE [LARGE SCALE GENOMIC DNA]</scope>
    <source>
        <strain evidence="14 15">ATCC 27112</strain>
    </source>
</reference>
<feature type="binding site" evidence="12">
    <location>
        <position position="394"/>
    </location>
    <ligand>
        <name>Zn(2+)</name>
        <dbReference type="ChEBI" id="CHEBI:29105"/>
        <label>1</label>
        <note>catalytic</note>
    </ligand>
</feature>
<dbReference type="InterPro" id="IPR030854">
    <property type="entry name" value="RNase_J_bac"/>
</dbReference>
<dbReference type="Pfam" id="PF00753">
    <property type="entry name" value="Lactamase_B"/>
    <property type="match status" value="1"/>
</dbReference>
<dbReference type="HAMAP" id="MF_01491">
    <property type="entry name" value="RNase_J_bact"/>
    <property type="match status" value="1"/>
</dbReference>
<organism evidence="14 15">
    <name type="scientific">Anaeroplasma bactoclasticum</name>
    <dbReference type="NCBI Taxonomy" id="2088"/>
    <lineage>
        <taxon>Bacteria</taxon>
        <taxon>Bacillati</taxon>
        <taxon>Mycoplasmatota</taxon>
        <taxon>Mollicutes</taxon>
        <taxon>Anaeroplasmatales</taxon>
        <taxon>Anaeroplasmataceae</taxon>
        <taxon>Anaeroplasma</taxon>
    </lineage>
</organism>
<dbReference type="GO" id="GO:0004534">
    <property type="term" value="F:5'-3' RNA exonuclease activity"/>
    <property type="evidence" value="ECO:0007669"/>
    <property type="project" value="UniProtKB-UniRule"/>
</dbReference>
<keyword evidence="2 9" id="KW-0540">Nuclease</keyword>
<evidence type="ECO:0000256" key="10">
    <source>
        <dbReference type="PIRSR" id="PIRSR004803-1"/>
    </source>
</evidence>
<dbReference type="GO" id="GO:0006364">
    <property type="term" value="P:rRNA processing"/>
    <property type="evidence" value="ECO:0007669"/>
    <property type="project" value="UniProtKB-UniRule"/>
</dbReference>
<comment type="cofactor">
    <cofactor evidence="12">
        <name>Zn(2+)</name>
        <dbReference type="ChEBI" id="CHEBI:29105"/>
    </cofactor>
    <text evidence="12">Binds 2 Zn(2+) ions per subunit. It is not clear if Zn(2+) or Mg(2+) is physiologically important.</text>
</comment>
<feature type="binding site" evidence="12">
    <location>
        <position position="167"/>
    </location>
    <ligand>
        <name>Zn(2+)</name>
        <dbReference type="ChEBI" id="CHEBI:29105"/>
        <label>1</label>
        <note>catalytic</note>
    </ligand>
</feature>
<comment type="caution">
    <text evidence="9">Lacks conserved residue(s) required for the propagation of feature annotation.</text>
</comment>
<feature type="binding site" evidence="12">
    <location>
        <position position="145"/>
    </location>
    <ligand>
        <name>Zn(2+)</name>
        <dbReference type="ChEBI" id="CHEBI:29105"/>
        <label>1</label>
        <note>catalytic</note>
    </ligand>
</feature>
<keyword evidence="15" id="KW-1185">Reference proteome</keyword>
<feature type="domain" description="Metallo-beta-lactamase" evidence="13">
    <location>
        <begin position="22"/>
        <end position="218"/>
    </location>
</feature>
<dbReference type="Pfam" id="PF07521">
    <property type="entry name" value="RMMBL"/>
    <property type="match status" value="1"/>
</dbReference>
<feature type="binding site" evidence="12">
    <location>
        <position position="52"/>
    </location>
    <ligand>
        <name>Ca(2+)</name>
        <dbReference type="ChEBI" id="CHEBI:29108"/>
    </ligand>
</feature>
<sequence>MDKLYNRKEIAIFALGGLGEVGKNMYVIDYLEQLFIVDSGILFPDSHLLGVDYVIPDYTYLVQNQQRIVGLFITHGHEDHIGGIPFLLKKVKIPKIFAAGVTVDLIENKLEDYPELLGSTQIVEFKSHFVYEFKGISVSFIRLNHSIPDSFAICFKTELGTIVHTGDFKIDLTPVGPAAEYEKLALLGQEGVLCLLSDSTNALRGGVTESEKKIGSSIKELFKQVTDRIIVATFASNMFRVQQIIEACVLTNRKVAVFGRSMEKTIEVGQQVGYIKAPKGTIIAPEEIDNYKASEICLLCTGSQGEPLAALSRIANGSHRVIKLMPNDTIIFSSNPIPGNQEGVNKTINQLFRKGANVITHSIITDTHTTGHASQVELKLMLNLLKPKYFMPIHGEYRMQRVHADLAIECGVDPNNTYILENGDVLAINDHSARNAGHVASGDVYIDGEGIGDISKDIIRERRMLSEDGMFSLVITIDTKKKIIPIEPQVVSRGFIYMKDSEALTKAFVDASKKFLLDEMANSNVVILGILKQKLTEFLEKEIYSKTDRKPIVIPVFMDLAPQTPQE</sequence>
<feature type="binding site" evidence="12">
    <location>
        <position position="79"/>
    </location>
    <ligand>
        <name>Zn(2+)</name>
        <dbReference type="ChEBI" id="CHEBI:29105"/>
        <label>2</label>
        <note>catalytic</note>
    </ligand>
</feature>
<comment type="caution">
    <text evidence="14">The sequence shown here is derived from an EMBL/GenBank/DDBJ whole genome shotgun (WGS) entry which is preliminary data.</text>
</comment>
<keyword evidence="5 9" id="KW-0378">Hydrolase</keyword>
<feature type="binding site" evidence="12">
    <location>
        <position position="75"/>
    </location>
    <ligand>
        <name>Zn(2+)</name>
        <dbReference type="ChEBI" id="CHEBI:29105"/>
        <label>1</label>
        <note>catalytic</note>
    </ligand>
</feature>
<dbReference type="PIRSF" id="PIRSF004803">
    <property type="entry name" value="RnjA"/>
    <property type="match status" value="1"/>
</dbReference>
<keyword evidence="12" id="KW-0106">Calcium</keyword>
<protein>
    <recommendedName>
        <fullName evidence="9">Ribonuclease J</fullName>
        <shortName evidence="9">RNase J</shortName>
        <ecNumber evidence="9">3.1.-.-</ecNumber>
    </recommendedName>
</protein>
<dbReference type="AlphaFoldDB" id="A0A397R3Y5"/>
<feature type="active site" description="Proton acceptor" evidence="10">
    <location>
        <position position="372"/>
    </location>
</feature>
<evidence type="ECO:0000256" key="3">
    <source>
        <dbReference type="ARBA" id="ARBA00022723"/>
    </source>
</evidence>
<dbReference type="InterPro" id="IPR001279">
    <property type="entry name" value="Metallo-B-lactamas"/>
</dbReference>
<dbReference type="GO" id="GO:0004521">
    <property type="term" value="F:RNA endonuclease activity"/>
    <property type="evidence" value="ECO:0007669"/>
    <property type="project" value="UniProtKB-UniRule"/>
</dbReference>
<dbReference type="InterPro" id="IPR011108">
    <property type="entry name" value="RMMBL"/>
</dbReference>
<dbReference type="Gene3D" id="3.40.50.10710">
    <property type="entry name" value="Metallo-hydrolase/oxidoreductase"/>
    <property type="match status" value="1"/>
</dbReference>
<dbReference type="FunCoup" id="A0A397R3Y5">
    <property type="interactions" value="189"/>
</dbReference>
<dbReference type="InParanoid" id="A0A397R3Y5"/>
<dbReference type="NCBIfam" id="TIGR00649">
    <property type="entry name" value="MG423"/>
    <property type="match status" value="1"/>
</dbReference>
<dbReference type="InterPro" id="IPR041636">
    <property type="entry name" value="RNase_J_C"/>
</dbReference>
<dbReference type="EC" id="3.1.-.-" evidence="9"/>
<dbReference type="Gene3D" id="3.60.15.10">
    <property type="entry name" value="Ribonuclease Z/Hydroxyacylglutathione hydrolase-like"/>
    <property type="match status" value="1"/>
</dbReference>
<dbReference type="PANTHER" id="PTHR43694">
    <property type="entry name" value="RIBONUCLEASE J"/>
    <property type="match status" value="1"/>
</dbReference>
<feature type="binding site" evidence="12">
    <location>
        <position position="447"/>
    </location>
    <ligand>
        <name>Ca(2+)</name>
        <dbReference type="ChEBI" id="CHEBI:29108"/>
    </ligand>
</feature>
<keyword evidence="6 12" id="KW-0862">Zinc</keyword>
<dbReference type="PANTHER" id="PTHR43694:SF1">
    <property type="entry name" value="RIBONUCLEASE J"/>
    <property type="match status" value="1"/>
</dbReference>
<accession>A0A397R3Y5</accession>